<dbReference type="InterPro" id="IPR042122">
    <property type="entry name" value="Ser_AcTrfase_N_sf"/>
</dbReference>
<comment type="pathway">
    <text evidence="1">Amino-acid biosynthesis; L-cysteine biosynthesis; L-cysteine from L-serine: step 1/2.</text>
</comment>
<keyword evidence="7" id="KW-0677">Repeat</keyword>
<reference evidence="11 12" key="1">
    <citation type="submission" date="2023-01" db="EMBL/GenBank/DDBJ databases">
        <title>Novel diversity within Roseofilum (Cyanobacteria; Desertifilaceae) from marine benthic mats with descriptions of four novel species.</title>
        <authorList>
            <person name="Wang Y."/>
            <person name="Berthold D.E."/>
            <person name="Hu J."/>
            <person name="Lefler F.W."/>
            <person name="Laughinghouse H.D. IV."/>
        </authorList>
    </citation>
    <scope>NUCLEOTIDE SEQUENCE [LARGE SCALE GENOMIC DNA]</scope>
    <source>
        <strain evidence="11 12">BLCC-M114</strain>
    </source>
</reference>
<dbReference type="PROSITE" id="PS00101">
    <property type="entry name" value="HEXAPEP_TRANSFERASES"/>
    <property type="match status" value="1"/>
</dbReference>
<keyword evidence="8" id="KW-0198">Cysteine biosynthesis</keyword>
<protein>
    <recommendedName>
        <fullName evidence="4">Serine acetyltransferase</fullName>
        <ecNumber evidence="3">2.3.1.30</ecNumber>
    </recommendedName>
</protein>
<organism evidence="11 12">
    <name type="scientific">Roseofilum capinflatum BLCC-M114</name>
    <dbReference type="NCBI Taxonomy" id="3022440"/>
    <lineage>
        <taxon>Bacteria</taxon>
        <taxon>Bacillati</taxon>
        <taxon>Cyanobacteriota</taxon>
        <taxon>Cyanophyceae</taxon>
        <taxon>Desertifilales</taxon>
        <taxon>Desertifilaceae</taxon>
        <taxon>Roseofilum</taxon>
        <taxon>Roseofilum capinflatum</taxon>
    </lineage>
</organism>
<dbReference type="Proteomes" id="UP001235849">
    <property type="component" value="Unassembled WGS sequence"/>
</dbReference>
<dbReference type="InterPro" id="IPR001451">
    <property type="entry name" value="Hexapep"/>
</dbReference>
<evidence type="ECO:0000256" key="2">
    <source>
        <dbReference type="ARBA" id="ARBA00007274"/>
    </source>
</evidence>
<keyword evidence="9 11" id="KW-0012">Acyltransferase</keyword>
<accession>A0ABT7B2U7</accession>
<dbReference type="Gene3D" id="2.160.10.10">
    <property type="entry name" value="Hexapeptide repeat proteins"/>
    <property type="match status" value="1"/>
</dbReference>
<dbReference type="Gene3D" id="1.10.3130.10">
    <property type="entry name" value="serine acetyltransferase, domain 1"/>
    <property type="match status" value="1"/>
</dbReference>
<gene>
    <name evidence="11" type="primary">cysE</name>
    <name evidence="11" type="ORF">PMG25_02585</name>
</gene>
<evidence type="ECO:0000256" key="6">
    <source>
        <dbReference type="ARBA" id="ARBA00022679"/>
    </source>
</evidence>
<dbReference type="SUPFAM" id="SSF51161">
    <property type="entry name" value="Trimeric LpxA-like enzymes"/>
    <property type="match status" value="1"/>
</dbReference>
<dbReference type="Pfam" id="PF00132">
    <property type="entry name" value="Hexapep"/>
    <property type="match status" value="1"/>
</dbReference>
<dbReference type="NCBIfam" id="TIGR01172">
    <property type="entry name" value="cysE"/>
    <property type="match status" value="1"/>
</dbReference>
<evidence type="ECO:0000256" key="5">
    <source>
        <dbReference type="ARBA" id="ARBA00022605"/>
    </source>
</evidence>
<name>A0ABT7B2U7_9CYAN</name>
<evidence type="ECO:0000256" key="7">
    <source>
        <dbReference type="ARBA" id="ARBA00022737"/>
    </source>
</evidence>
<evidence type="ECO:0000256" key="3">
    <source>
        <dbReference type="ARBA" id="ARBA00013266"/>
    </source>
</evidence>
<comment type="catalytic activity">
    <reaction evidence="10">
        <text>L-serine + acetyl-CoA = O-acetyl-L-serine + CoA</text>
        <dbReference type="Rhea" id="RHEA:24560"/>
        <dbReference type="ChEBI" id="CHEBI:33384"/>
        <dbReference type="ChEBI" id="CHEBI:57287"/>
        <dbReference type="ChEBI" id="CHEBI:57288"/>
        <dbReference type="ChEBI" id="CHEBI:58340"/>
        <dbReference type="EC" id="2.3.1.30"/>
    </reaction>
</comment>
<comment type="caution">
    <text evidence="11">The sequence shown here is derived from an EMBL/GenBank/DDBJ whole genome shotgun (WGS) entry which is preliminary data.</text>
</comment>
<keyword evidence="6 11" id="KW-0808">Transferase</keyword>
<proteinExistence type="inferred from homology"/>
<dbReference type="EMBL" id="JAQOSO010000010">
    <property type="protein sequence ID" value="MDJ1172969.1"/>
    <property type="molecule type" value="Genomic_DNA"/>
</dbReference>
<sequence>MLSNIVADFRIIFDRDPAARNWLEVLFCYPGLQALLFYRVAHWLQVLGLPFVPRLISHLARWFTGIEIHPGATIGTGVFIDHGMGVVIGETAIVGDYSLIYQGVTLGGTGKESGKRHPTLGENVVVGAGAKVLGNLLIGNNVRIGAGSVVLRDVPSDCTVVGIPGRIVYRSGVRVDPLEHGRLPDAEADMIRTLVDRIEQLEEQVRVLQGSNGVSLESQSVSSVSWSSWDQSAMQGEVLEVQSYGSKHSSCALKDRAIEEFLDGSGI</sequence>
<dbReference type="InterPro" id="IPR045304">
    <property type="entry name" value="LbH_SAT"/>
</dbReference>
<dbReference type="PANTHER" id="PTHR42811">
    <property type="entry name" value="SERINE ACETYLTRANSFERASE"/>
    <property type="match status" value="1"/>
</dbReference>
<comment type="similarity">
    <text evidence="2">Belongs to the transferase hexapeptide repeat family.</text>
</comment>
<dbReference type="NCBIfam" id="NF041874">
    <property type="entry name" value="EPS_EpsC"/>
    <property type="match status" value="1"/>
</dbReference>
<evidence type="ECO:0000313" key="11">
    <source>
        <dbReference type="EMBL" id="MDJ1172969.1"/>
    </source>
</evidence>
<evidence type="ECO:0000256" key="4">
    <source>
        <dbReference type="ARBA" id="ARBA00018522"/>
    </source>
</evidence>
<dbReference type="RefSeq" id="WP_283765347.1">
    <property type="nucleotide sequence ID" value="NZ_JAQOSO010000010.1"/>
</dbReference>
<dbReference type="EC" id="2.3.1.30" evidence="3"/>
<dbReference type="CDD" id="cd03354">
    <property type="entry name" value="LbH_SAT"/>
    <property type="match status" value="1"/>
</dbReference>
<evidence type="ECO:0000256" key="1">
    <source>
        <dbReference type="ARBA" id="ARBA00004876"/>
    </source>
</evidence>
<keyword evidence="12" id="KW-1185">Reference proteome</keyword>
<dbReference type="GO" id="GO:0009001">
    <property type="term" value="F:serine O-acetyltransferase activity"/>
    <property type="evidence" value="ECO:0007669"/>
    <property type="project" value="UniProtKB-EC"/>
</dbReference>
<evidence type="ECO:0000256" key="8">
    <source>
        <dbReference type="ARBA" id="ARBA00023192"/>
    </source>
</evidence>
<evidence type="ECO:0000256" key="9">
    <source>
        <dbReference type="ARBA" id="ARBA00023315"/>
    </source>
</evidence>
<evidence type="ECO:0000256" key="10">
    <source>
        <dbReference type="ARBA" id="ARBA00049486"/>
    </source>
</evidence>
<dbReference type="InterPro" id="IPR053376">
    <property type="entry name" value="Serine_acetyltransferase"/>
</dbReference>
<dbReference type="InterPro" id="IPR018357">
    <property type="entry name" value="Hexapep_transf_CS"/>
</dbReference>
<dbReference type="InterPro" id="IPR011004">
    <property type="entry name" value="Trimer_LpxA-like_sf"/>
</dbReference>
<keyword evidence="5" id="KW-0028">Amino-acid biosynthesis</keyword>
<dbReference type="InterPro" id="IPR005881">
    <property type="entry name" value="Ser_O-AcTrfase"/>
</dbReference>
<evidence type="ECO:0000313" key="12">
    <source>
        <dbReference type="Proteomes" id="UP001235849"/>
    </source>
</evidence>